<comment type="cofactor">
    <cofactor evidence="1">
        <name>[4Fe-4S] cluster</name>
        <dbReference type="ChEBI" id="CHEBI:49883"/>
    </cofactor>
</comment>
<dbReference type="NCBIfam" id="TIGR04085">
    <property type="entry name" value="rSAM_more_4Fe4S"/>
    <property type="match status" value="1"/>
</dbReference>
<evidence type="ECO:0000259" key="7">
    <source>
        <dbReference type="PROSITE" id="PS51918"/>
    </source>
</evidence>
<dbReference type="KEGG" id="mox:DAMO_2413"/>
<dbReference type="InterPro" id="IPR006638">
    <property type="entry name" value="Elp3/MiaA/NifB-like_rSAM"/>
</dbReference>
<dbReference type="GO" id="GO:0046872">
    <property type="term" value="F:metal ion binding"/>
    <property type="evidence" value="ECO:0007669"/>
    <property type="project" value="UniProtKB-KW"/>
</dbReference>
<dbReference type="PATRIC" id="fig|671143.5.peg.2125"/>
<dbReference type="FunFam" id="3.20.20.70:FF:000188">
    <property type="entry name" value="Mycofactocin radical SAM maturase MftC"/>
    <property type="match status" value="1"/>
</dbReference>
<feature type="domain" description="Radical SAM core" evidence="7">
    <location>
        <begin position="30"/>
        <end position="240"/>
    </location>
</feature>
<evidence type="ECO:0000256" key="4">
    <source>
        <dbReference type="ARBA" id="ARBA00022723"/>
    </source>
</evidence>
<evidence type="ECO:0000256" key="5">
    <source>
        <dbReference type="ARBA" id="ARBA00023004"/>
    </source>
</evidence>
<keyword evidence="3" id="KW-0949">S-adenosyl-L-methionine</keyword>
<dbReference type="GO" id="GO:0003824">
    <property type="term" value="F:catalytic activity"/>
    <property type="evidence" value="ECO:0007669"/>
    <property type="project" value="InterPro"/>
</dbReference>
<dbReference type="InterPro" id="IPR058240">
    <property type="entry name" value="rSAM_sf"/>
</dbReference>
<dbReference type="SUPFAM" id="SSF102114">
    <property type="entry name" value="Radical SAM enzymes"/>
    <property type="match status" value="1"/>
</dbReference>
<keyword evidence="5" id="KW-0408">Iron</keyword>
<dbReference type="SMART" id="SM00729">
    <property type="entry name" value="Elp3"/>
    <property type="match status" value="1"/>
</dbReference>
<evidence type="ECO:0000256" key="3">
    <source>
        <dbReference type="ARBA" id="ARBA00022691"/>
    </source>
</evidence>
<dbReference type="STRING" id="671143.DAMO_2413"/>
<dbReference type="PROSITE" id="PS51918">
    <property type="entry name" value="RADICAL_SAM"/>
    <property type="match status" value="1"/>
</dbReference>
<dbReference type="CDD" id="cd21123">
    <property type="entry name" value="SPASM_MftC-like"/>
    <property type="match status" value="1"/>
</dbReference>
<keyword evidence="2" id="KW-0004">4Fe-4S</keyword>
<organism evidence="8 9">
    <name type="scientific">Methylomirabilis oxygeniifera</name>
    <dbReference type="NCBI Taxonomy" id="671143"/>
    <lineage>
        <taxon>Bacteria</taxon>
        <taxon>Candidatus Methylomirabilota</taxon>
        <taxon>Candidatus Methylomirabilia</taxon>
        <taxon>Candidatus Methylomirabilales</taxon>
        <taxon>Candidatus Methylomirabilaceae</taxon>
        <taxon>Candidatus Methylomirabilis</taxon>
    </lineage>
</organism>
<keyword evidence="4" id="KW-0479">Metal-binding</keyword>
<accession>D5MIV4</accession>
<evidence type="ECO:0000256" key="6">
    <source>
        <dbReference type="ARBA" id="ARBA00023014"/>
    </source>
</evidence>
<protein>
    <submittedName>
        <fullName evidence="8">Putative heme D1 biosynthesis protein (NirJ) involved in nitrite reductase biosynthesis</fullName>
    </submittedName>
</protein>
<dbReference type="InterPro" id="IPR007197">
    <property type="entry name" value="rSAM"/>
</dbReference>
<dbReference type="EMBL" id="FP565575">
    <property type="protein sequence ID" value="CBE69461.1"/>
    <property type="molecule type" value="Genomic_DNA"/>
</dbReference>
<reference evidence="8 9" key="1">
    <citation type="journal article" date="2010" name="Nature">
        <title>Nitrite-driven anaerobic methane oxidation by oxygenic bacteria.</title>
        <authorList>
            <person name="Ettwig K.F."/>
            <person name="Butler M.K."/>
            <person name="Le Paslier D."/>
            <person name="Pelletier E."/>
            <person name="Mangenot S."/>
            <person name="Kuypers M.M.M."/>
            <person name="Schreiber F."/>
            <person name="Dutilh B.E."/>
            <person name="Zedelius J."/>
            <person name="de Beer D."/>
            <person name="Gloerich J."/>
            <person name="Wessels H.J.C.T."/>
            <person name="van Allen T."/>
            <person name="Luesken F."/>
            <person name="Wu M."/>
            <person name="van de Pas-Schoonen K.T."/>
            <person name="Op den Camp H.J.M."/>
            <person name="Janssen-Megens E.M."/>
            <person name="Francoijs K-J."/>
            <person name="Stunnenberg H."/>
            <person name="Weissenbach J."/>
            <person name="Jetten M.S.M."/>
            <person name="Strous M."/>
        </authorList>
    </citation>
    <scope>NUCLEOTIDE SEQUENCE [LARGE SCALE GENOMIC DNA]</scope>
</reference>
<evidence type="ECO:0000256" key="2">
    <source>
        <dbReference type="ARBA" id="ARBA00022485"/>
    </source>
</evidence>
<dbReference type="PANTHER" id="PTHR11228">
    <property type="entry name" value="RADICAL SAM DOMAIN PROTEIN"/>
    <property type="match status" value="1"/>
</dbReference>
<name>D5MIV4_METO1</name>
<dbReference type="SFLD" id="SFLDG01386">
    <property type="entry name" value="main_SPASM_domain-containing"/>
    <property type="match status" value="1"/>
</dbReference>
<dbReference type="InterPro" id="IPR017200">
    <property type="entry name" value="PqqE-like"/>
</dbReference>
<keyword evidence="6" id="KW-0411">Iron-sulfur</keyword>
<dbReference type="Pfam" id="PF04055">
    <property type="entry name" value="Radical_SAM"/>
    <property type="match status" value="1"/>
</dbReference>
<evidence type="ECO:0000256" key="1">
    <source>
        <dbReference type="ARBA" id="ARBA00001966"/>
    </source>
</evidence>
<dbReference type="AlphaFoldDB" id="D5MIV4"/>
<dbReference type="CDD" id="cd01335">
    <property type="entry name" value="Radical_SAM"/>
    <property type="match status" value="1"/>
</dbReference>
<dbReference type="Proteomes" id="UP000006898">
    <property type="component" value="Chromosome"/>
</dbReference>
<dbReference type="PIRSF" id="PIRSF037420">
    <property type="entry name" value="PQQ_syn_pqqE"/>
    <property type="match status" value="1"/>
</dbReference>
<dbReference type="PANTHER" id="PTHR11228:SF7">
    <property type="entry name" value="PQQA PEPTIDE CYCLASE"/>
    <property type="match status" value="1"/>
</dbReference>
<dbReference type="InterPro" id="IPR050377">
    <property type="entry name" value="Radical_SAM_PqqE_MftC-like"/>
</dbReference>
<proteinExistence type="predicted"/>
<dbReference type="GO" id="GO:0051539">
    <property type="term" value="F:4 iron, 4 sulfur cluster binding"/>
    <property type="evidence" value="ECO:0007669"/>
    <property type="project" value="UniProtKB-KW"/>
</dbReference>
<evidence type="ECO:0000313" key="8">
    <source>
        <dbReference type="EMBL" id="CBE69461.1"/>
    </source>
</evidence>
<dbReference type="SFLD" id="SFLDG01067">
    <property type="entry name" value="SPASM/twitch_domain_containing"/>
    <property type="match status" value="1"/>
</dbReference>
<gene>
    <name evidence="8" type="ORF">DAMO_2413</name>
</gene>
<evidence type="ECO:0000313" key="9">
    <source>
        <dbReference type="Proteomes" id="UP000006898"/>
    </source>
</evidence>
<sequence>MLRITELLCGPAQGAQTPPTQKDGWSLPPSVERPVVIWNLTRRCNLHCLHCYSQSQDRAYADELTTDEGKRLIADLTGYKIPMLILSGGDPLFREDLYTLAEHAQDLGLRCALSTNGTLIDAAAARRLRRLGITYVGVSLDGIGPVHDRFRGMDGSFALALQGLRHARDEGMKVGIRTALCRRTLHDLPAMCDLAEQENVDRLYFAHLVYSGRGAGLVHDDLSPEERRGAIDYLIQRSVDMHRRGSKIEVTTGNNDADGVYLYLKIRGSAPAKAQSVFRLLQRRGGNSSGVSLGCIDSLGHVYADPFWRHYTLGNVRERSFAAIWEDTTDPIMRVLKDRRHALKGRCAQCPYLDLCGGNSRVRAEATTGDLWASDPSCYLSDEELGISSTNGKEDSRASTHISVRG</sequence>
<dbReference type="SFLD" id="SFLDS00029">
    <property type="entry name" value="Radical_SAM"/>
    <property type="match status" value="1"/>
</dbReference>
<dbReference type="eggNOG" id="COG0535">
    <property type="taxonomic scope" value="Bacteria"/>
</dbReference>
<dbReference type="Pfam" id="PF13186">
    <property type="entry name" value="SPASM"/>
    <property type="match status" value="1"/>
</dbReference>
<dbReference type="Gene3D" id="3.20.20.70">
    <property type="entry name" value="Aldolase class I"/>
    <property type="match status" value="1"/>
</dbReference>
<dbReference type="GO" id="GO:0006783">
    <property type="term" value="P:heme biosynthetic process"/>
    <property type="evidence" value="ECO:0007669"/>
    <property type="project" value="TreeGrafter"/>
</dbReference>
<dbReference type="InterPro" id="IPR013785">
    <property type="entry name" value="Aldolase_TIM"/>
</dbReference>
<dbReference type="InterPro" id="IPR023885">
    <property type="entry name" value="4Fe4S-binding_SPASM_dom"/>
</dbReference>
<dbReference type="HOGENOM" id="CLU_009273_4_0_0"/>